<evidence type="ECO:0000256" key="1">
    <source>
        <dbReference type="SAM" id="Phobius"/>
    </source>
</evidence>
<protein>
    <submittedName>
        <fullName evidence="2">Uncharacterized protein</fullName>
    </submittedName>
</protein>
<accession>A0ABP0VK51</accession>
<keyword evidence="1" id="KW-0472">Membrane</keyword>
<keyword evidence="1" id="KW-0812">Transmembrane</keyword>
<sequence length="126" mass="13433">MSALAVISLVFYTGYAMMVRGFPFNMVDFGRSLGIVFAGVGFGSIGHGLQARDAASIPPTPEETPPTNTVTFFDRLCDANDSSAEMHLFLGALGIIGLIVSSDTILLILRMILTRPIMVKPSPSPL</sequence>
<gene>
    <name evidence="2" type="ORF">CSSPJE1EN1_LOCUS28848</name>
</gene>
<feature type="transmembrane region" description="Helical" evidence="1">
    <location>
        <begin position="88"/>
        <end position="113"/>
    </location>
</feature>
<organism evidence="2 3">
    <name type="scientific">Sphagnum jensenii</name>
    <dbReference type="NCBI Taxonomy" id="128206"/>
    <lineage>
        <taxon>Eukaryota</taxon>
        <taxon>Viridiplantae</taxon>
        <taxon>Streptophyta</taxon>
        <taxon>Embryophyta</taxon>
        <taxon>Bryophyta</taxon>
        <taxon>Sphagnophytina</taxon>
        <taxon>Sphagnopsida</taxon>
        <taxon>Sphagnales</taxon>
        <taxon>Sphagnaceae</taxon>
        <taxon>Sphagnum</taxon>
    </lineage>
</organism>
<comment type="caution">
    <text evidence="2">The sequence shown here is derived from an EMBL/GenBank/DDBJ whole genome shotgun (WGS) entry which is preliminary data.</text>
</comment>
<keyword evidence="1" id="KW-1133">Transmembrane helix</keyword>
<keyword evidence="3" id="KW-1185">Reference proteome</keyword>
<reference evidence="2" key="1">
    <citation type="submission" date="2024-02" db="EMBL/GenBank/DDBJ databases">
        <authorList>
            <consortium name="ELIXIR-Norway"/>
            <consortium name="Elixir Norway"/>
        </authorList>
    </citation>
    <scope>NUCLEOTIDE SEQUENCE</scope>
</reference>
<evidence type="ECO:0000313" key="2">
    <source>
        <dbReference type="EMBL" id="CAK9253470.1"/>
    </source>
</evidence>
<proteinExistence type="predicted"/>
<dbReference type="EMBL" id="CAXAQS010000865">
    <property type="protein sequence ID" value="CAK9253470.1"/>
    <property type="molecule type" value="Genomic_DNA"/>
</dbReference>
<name>A0ABP0VK51_9BRYO</name>
<dbReference type="Proteomes" id="UP001497444">
    <property type="component" value="Unassembled WGS sequence"/>
</dbReference>
<evidence type="ECO:0000313" key="3">
    <source>
        <dbReference type="Proteomes" id="UP001497444"/>
    </source>
</evidence>